<dbReference type="EMBL" id="CP000853">
    <property type="protein sequence ID" value="ABW17856.1"/>
    <property type="molecule type" value="Genomic_DNA"/>
</dbReference>
<proteinExistence type="predicted"/>
<dbReference type="Proteomes" id="UP000000269">
    <property type="component" value="Chromosome"/>
</dbReference>
<sequence>MKAMRMIKVIGVQTGLDGEESTIELMTEGTFYIKNGSYYILYDESEISGLEGATTRVKVENNNKVYMKRFGTTATDLIFEKGSKYESNYMTAYGEFHISVVTNSLDIEISEETGKGKIEIDYDLNILSGTKLSNKLQIQLM</sequence>
<dbReference type="AlphaFoldDB" id="A8ML39"/>
<evidence type="ECO:0000313" key="2">
    <source>
        <dbReference type="Proteomes" id="UP000000269"/>
    </source>
</evidence>
<evidence type="ECO:0000313" key="1">
    <source>
        <dbReference type="EMBL" id="ABW17856.1"/>
    </source>
</evidence>
<organism evidence="1 2">
    <name type="scientific">Alkaliphilus oremlandii (strain OhILAs)</name>
    <name type="common">Clostridium oremlandii (strain OhILAs)</name>
    <dbReference type="NCBI Taxonomy" id="350688"/>
    <lineage>
        <taxon>Bacteria</taxon>
        <taxon>Bacillati</taxon>
        <taxon>Bacillota</taxon>
        <taxon>Clostridia</taxon>
        <taxon>Peptostreptococcales</taxon>
        <taxon>Natronincolaceae</taxon>
        <taxon>Alkaliphilus</taxon>
    </lineage>
</organism>
<keyword evidence="2" id="KW-1185">Reference proteome</keyword>
<evidence type="ECO:0008006" key="3">
    <source>
        <dbReference type="Google" id="ProtNLM"/>
    </source>
</evidence>
<dbReference type="STRING" id="350688.Clos_0293"/>
<protein>
    <recommendedName>
        <fullName evidence="3">Calycin-like domain-containing protein</fullName>
    </recommendedName>
</protein>
<dbReference type="RefSeq" id="WP_012158171.1">
    <property type="nucleotide sequence ID" value="NC_009922.1"/>
</dbReference>
<reference evidence="2" key="1">
    <citation type="submission" date="2007-10" db="EMBL/GenBank/DDBJ databases">
        <title>Complete genome of Alkaliphilus oremlandii OhILAs.</title>
        <authorList>
            <person name="Copeland A."/>
            <person name="Lucas S."/>
            <person name="Lapidus A."/>
            <person name="Barry K."/>
            <person name="Detter J.C."/>
            <person name="Glavina del Rio T."/>
            <person name="Hammon N."/>
            <person name="Israni S."/>
            <person name="Dalin E."/>
            <person name="Tice H."/>
            <person name="Pitluck S."/>
            <person name="Chain P."/>
            <person name="Malfatti S."/>
            <person name="Shin M."/>
            <person name="Vergez L."/>
            <person name="Schmutz J."/>
            <person name="Larimer F."/>
            <person name="Land M."/>
            <person name="Hauser L."/>
            <person name="Kyrpides N."/>
            <person name="Mikhailova N."/>
            <person name="Stolz J.F."/>
            <person name="Dawson A."/>
            <person name="Fisher E."/>
            <person name="Crable B."/>
            <person name="Perera E."/>
            <person name="Lisak J."/>
            <person name="Ranganathan M."/>
            <person name="Basu P."/>
            <person name="Richardson P."/>
        </authorList>
    </citation>
    <scope>NUCLEOTIDE SEQUENCE [LARGE SCALE GENOMIC DNA]</scope>
    <source>
        <strain evidence="2">OhILAs</strain>
    </source>
</reference>
<dbReference type="InterPro" id="IPR015231">
    <property type="entry name" value="DUF1934"/>
</dbReference>
<dbReference type="Pfam" id="PF09148">
    <property type="entry name" value="DUF1934"/>
    <property type="match status" value="1"/>
</dbReference>
<dbReference type="Gene3D" id="2.40.128.20">
    <property type="match status" value="1"/>
</dbReference>
<dbReference type="KEGG" id="aoe:Clos_0293"/>
<gene>
    <name evidence="1" type="ordered locus">Clos_0293</name>
</gene>
<dbReference type="SUPFAM" id="SSF50814">
    <property type="entry name" value="Lipocalins"/>
    <property type="match status" value="1"/>
</dbReference>
<dbReference type="HOGENOM" id="CLU_120388_0_2_9"/>
<dbReference type="eggNOG" id="COG4506">
    <property type="taxonomic scope" value="Bacteria"/>
</dbReference>
<dbReference type="InterPro" id="IPR012674">
    <property type="entry name" value="Calycin"/>
</dbReference>
<accession>A8ML39</accession>
<name>A8ML39_ALKOO</name>
<dbReference type="OrthoDB" id="1680906at2"/>